<dbReference type="InterPro" id="IPR021512">
    <property type="entry name" value="DUF3173"/>
</dbReference>
<protein>
    <submittedName>
        <fullName evidence="1">DUF3173 domain-containing protein</fullName>
    </submittedName>
</protein>
<organism evidence="1 2">
    <name type="scientific">Lactobacillus melliventris</name>
    <dbReference type="NCBI Taxonomy" id="1218507"/>
    <lineage>
        <taxon>Bacteria</taxon>
        <taxon>Bacillati</taxon>
        <taxon>Bacillota</taxon>
        <taxon>Bacilli</taxon>
        <taxon>Lactobacillales</taxon>
        <taxon>Lactobacillaceae</taxon>
        <taxon>Lactobacillus</taxon>
    </lineage>
</organism>
<dbReference type="EMBL" id="QGLG01000002">
    <property type="protein sequence ID" value="PXY85328.1"/>
    <property type="molecule type" value="Genomic_DNA"/>
</dbReference>
<reference evidence="1 2" key="1">
    <citation type="submission" date="2018-05" db="EMBL/GenBank/DDBJ databases">
        <title>Reference genomes for bee gut microbiota database.</title>
        <authorList>
            <person name="Ellegaard K.M."/>
        </authorList>
    </citation>
    <scope>NUCLEOTIDE SEQUENCE [LARGE SCALE GENOMIC DNA]</scope>
    <source>
        <strain evidence="1 2">ESL0184</strain>
    </source>
</reference>
<evidence type="ECO:0000313" key="2">
    <source>
        <dbReference type="Proteomes" id="UP000247698"/>
    </source>
</evidence>
<dbReference type="Pfam" id="PF11372">
    <property type="entry name" value="DUF3173"/>
    <property type="match status" value="1"/>
</dbReference>
<dbReference type="Proteomes" id="UP000247698">
    <property type="component" value="Unassembled WGS sequence"/>
</dbReference>
<evidence type="ECO:0000313" key="1">
    <source>
        <dbReference type="EMBL" id="PXY85328.1"/>
    </source>
</evidence>
<sequence length="65" mass="7422">MPAVSYHTLIQVGFSTYQAREIIRIAKNNLVKEGYGRYNNKRLGFVTVDAAIRIIGFDPRYGEDD</sequence>
<keyword evidence="2" id="KW-1185">Reference proteome</keyword>
<name>A0ABX5N2J6_9LACO</name>
<accession>A0ABX5N2J6</accession>
<comment type="caution">
    <text evidence="1">The sequence shown here is derived from an EMBL/GenBank/DDBJ whole genome shotgun (WGS) entry which is preliminary data.</text>
</comment>
<gene>
    <name evidence="1" type="ORF">DK873_07885</name>
</gene>
<proteinExistence type="predicted"/>
<dbReference type="RefSeq" id="WP_110446725.1">
    <property type="nucleotide sequence ID" value="NZ_QGLG01000002.1"/>
</dbReference>